<evidence type="ECO:0000256" key="1">
    <source>
        <dbReference type="SAM" id="SignalP"/>
    </source>
</evidence>
<dbReference type="Gene3D" id="3.40.1260.10">
    <property type="entry name" value="DsrEFH-like"/>
    <property type="match status" value="1"/>
</dbReference>
<proteinExistence type="predicted"/>
<gene>
    <name evidence="2" type="ORF">SFMTTN_2325</name>
</gene>
<dbReference type="InterPro" id="IPR003787">
    <property type="entry name" value="Sulphur_relay_DsrE/F-like"/>
</dbReference>
<dbReference type="PANTHER" id="PTHR37691:SF1">
    <property type="entry name" value="BLR3518 PROTEIN"/>
    <property type="match status" value="1"/>
</dbReference>
<reference evidence="2 3" key="1">
    <citation type="journal article" date="2019" name="Front. Microbiol.">
        <title>Genomes of Neutrophilic Sulfur-Oxidizing Chemolithoautotrophs Representing 9 Proteobacterial Species From 8 Genera.</title>
        <authorList>
            <person name="Watanabe T."/>
            <person name="Kojima H."/>
            <person name="Umezawa K."/>
            <person name="Hori C."/>
            <person name="Takasuka T.E."/>
            <person name="Kato Y."/>
            <person name="Fukui M."/>
        </authorList>
    </citation>
    <scope>NUCLEOTIDE SEQUENCE [LARGE SCALE GENOMIC DNA]</scope>
    <source>
        <strain evidence="2 3">TTN</strain>
    </source>
</reference>
<keyword evidence="1" id="KW-0732">Signal</keyword>
<feature type="signal peptide" evidence="1">
    <location>
        <begin position="1"/>
        <end position="23"/>
    </location>
</feature>
<dbReference type="AlphaFoldDB" id="A0A401JFV2"/>
<dbReference type="RefSeq" id="WP_124705294.1">
    <property type="nucleotide sequence ID" value="NZ_BGOW01000020.1"/>
</dbReference>
<dbReference type="SUPFAM" id="SSF75169">
    <property type="entry name" value="DsrEFH-like"/>
    <property type="match status" value="1"/>
</dbReference>
<feature type="chain" id="PRO_5019471409" evidence="1">
    <location>
        <begin position="24"/>
        <end position="161"/>
    </location>
</feature>
<accession>A0A401JFV2</accession>
<sequence length="161" mass="17784">MNLNKVKIALFATTLFFSLGAGATQSLLQGYSYDHPKLIHDLPFAKHHAVLQVSQDDPELWNLTLNNATNMLQYFGEDKVQIVVVAYGPGLKMLLKDSPVAKRLQTLDAQGVEFDACNVTLQGMAKKLGHVPELAPESVIVPGGIIRIMQLQQHGYNYIKP</sequence>
<keyword evidence="3" id="KW-1185">Reference proteome</keyword>
<dbReference type="EMBL" id="BGOW01000020">
    <property type="protein sequence ID" value="GBL46511.1"/>
    <property type="molecule type" value="Genomic_DNA"/>
</dbReference>
<evidence type="ECO:0000313" key="2">
    <source>
        <dbReference type="EMBL" id="GBL46511.1"/>
    </source>
</evidence>
<dbReference type="InterPro" id="IPR027396">
    <property type="entry name" value="DsrEFH-like"/>
</dbReference>
<protein>
    <submittedName>
        <fullName evidence="2">Uncharacterized protein</fullName>
    </submittedName>
</protein>
<evidence type="ECO:0000313" key="3">
    <source>
        <dbReference type="Proteomes" id="UP000286806"/>
    </source>
</evidence>
<dbReference type="PANTHER" id="PTHR37691">
    <property type="entry name" value="BLR3518 PROTEIN"/>
    <property type="match status" value="1"/>
</dbReference>
<organism evidence="2 3">
    <name type="scientific">Sulfuriferula multivorans</name>
    <dbReference type="NCBI Taxonomy" id="1559896"/>
    <lineage>
        <taxon>Bacteria</taxon>
        <taxon>Pseudomonadati</taxon>
        <taxon>Pseudomonadota</taxon>
        <taxon>Betaproteobacteria</taxon>
        <taxon>Nitrosomonadales</taxon>
        <taxon>Sulfuricellaceae</taxon>
        <taxon>Sulfuriferula</taxon>
    </lineage>
</organism>
<dbReference type="Pfam" id="PF02635">
    <property type="entry name" value="DsrE"/>
    <property type="match status" value="1"/>
</dbReference>
<dbReference type="Proteomes" id="UP000286806">
    <property type="component" value="Unassembled WGS sequence"/>
</dbReference>
<dbReference type="OrthoDB" id="5295901at2"/>
<comment type="caution">
    <text evidence="2">The sequence shown here is derived from an EMBL/GenBank/DDBJ whole genome shotgun (WGS) entry which is preliminary data.</text>
</comment>
<name>A0A401JFV2_9PROT</name>